<sequence length="100" mass="12033">MTEEFILEEDFVELSWGELIELFVFFSQLLSFFLIFSFIFLPFFPWLAKGLILLIAIFSSMGSVGSFWLRGNFFPKFLCFFTYFLLASFFWWSYCNFSYC</sequence>
<reference evidence="2 3" key="1">
    <citation type="journal article" date="2017" name="ISME J.">
        <title>Potential for microbial H2 and metal transformations associated with novel bacteria and archaea in deep terrestrial subsurface sediments.</title>
        <authorList>
            <person name="Hernsdorf A.W."/>
            <person name="Amano Y."/>
            <person name="Miyakawa K."/>
            <person name="Ise K."/>
            <person name="Suzuki Y."/>
            <person name="Anantharaman K."/>
            <person name="Probst A."/>
            <person name="Burstein D."/>
            <person name="Thomas B.C."/>
            <person name="Banfield J.F."/>
        </authorList>
    </citation>
    <scope>NUCLEOTIDE SEQUENCE [LARGE SCALE GENOMIC DNA]</scope>
    <source>
        <strain evidence="2">HGW-Falkowbacteria-1</strain>
    </source>
</reference>
<comment type="caution">
    <text evidence="2">The sequence shown here is derived from an EMBL/GenBank/DDBJ whole genome shotgun (WGS) entry which is preliminary data.</text>
</comment>
<keyword evidence="1" id="KW-1133">Transmembrane helix</keyword>
<keyword evidence="1" id="KW-0812">Transmembrane</keyword>
<evidence type="ECO:0000313" key="3">
    <source>
        <dbReference type="Proteomes" id="UP000233517"/>
    </source>
</evidence>
<keyword evidence="1" id="KW-0472">Membrane</keyword>
<accession>A0A2N2E9B5</accession>
<evidence type="ECO:0000313" key="2">
    <source>
        <dbReference type="EMBL" id="PKM91311.1"/>
    </source>
</evidence>
<protein>
    <submittedName>
        <fullName evidence="2">Uncharacterized protein</fullName>
    </submittedName>
</protein>
<evidence type="ECO:0000256" key="1">
    <source>
        <dbReference type="SAM" id="Phobius"/>
    </source>
</evidence>
<feature type="transmembrane region" description="Helical" evidence="1">
    <location>
        <begin position="20"/>
        <end position="44"/>
    </location>
</feature>
<name>A0A2N2E9B5_9BACT</name>
<gene>
    <name evidence="2" type="ORF">CVU82_01790</name>
</gene>
<feature type="transmembrane region" description="Helical" evidence="1">
    <location>
        <begin position="75"/>
        <end position="94"/>
    </location>
</feature>
<proteinExistence type="predicted"/>
<dbReference type="AlphaFoldDB" id="A0A2N2E9B5"/>
<dbReference type="EMBL" id="PHAI01000002">
    <property type="protein sequence ID" value="PKM91311.1"/>
    <property type="molecule type" value="Genomic_DNA"/>
</dbReference>
<feature type="transmembrane region" description="Helical" evidence="1">
    <location>
        <begin position="51"/>
        <end position="69"/>
    </location>
</feature>
<dbReference type="Proteomes" id="UP000233517">
    <property type="component" value="Unassembled WGS sequence"/>
</dbReference>
<organism evidence="2 3">
    <name type="scientific">Candidatus Falkowbacteria bacterium HGW-Falkowbacteria-1</name>
    <dbReference type="NCBI Taxonomy" id="2013768"/>
    <lineage>
        <taxon>Bacteria</taxon>
        <taxon>Candidatus Falkowiibacteriota</taxon>
    </lineage>
</organism>